<feature type="transmembrane region" description="Helical" evidence="8">
    <location>
        <begin position="105"/>
        <end position="129"/>
    </location>
</feature>
<evidence type="ECO:0000313" key="11">
    <source>
        <dbReference type="Proteomes" id="UP000828390"/>
    </source>
</evidence>
<reference evidence="10" key="1">
    <citation type="journal article" date="2019" name="bioRxiv">
        <title>The Genome of the Zebra Mussel, Dreissena polymorpha: A Resource for Invasive Species Research.</title>
        <authorList>
            <person name="McCartney M.A."/>
            <person name="Auch B."/>
            <person name="Kono T."/>
            <person name="Mallez S."/>
            <person name="Zhang Y."/>
            <person name="Obille A."/>
            <person name="Becker A."/>
            <person name="Abrahante J.E."/>
            <person name="Garbe J."/>
            <person name="Badalamenti J.P."/>
            <person name="Herman A."/>
            <person name="Mangelson H."/>
            <person name="Liachko I."/>
            <person name="Sullivan S."/>
            <person name="Sone E.D."/>
            <person name="Koren S."/>
            <person name="Silverstein K.A.T."/>
            <person name="Beckman K.B."/>
            <person name="Gohl D.M."/>
        </authorList>
    </citation>
    <scope>NUCLEOTIDE SEQUENCE</scope>
    <source>
        <strain evidence="10">Duluth1</strain>
        <tissue evidence="10">Whole animal</tissue>
    </source>
</reference>
<keyword evidence="6" id="KW-0675">Receptor</keyword>
<accession>A0A9D4G2L9</accession>
<protein>
    <recommendedName>
        <fullName evidence="9">G-protein coupled receptors family 1 profile domain-containing protein</fullName>
    </recommendedName>
</protein>
<name>A0A9D4G2L9_DREPO</name>
<sequence length="345" mass="39315">MNVSNFSFPSKDLNSSYQTDSLRVYRVMYEYVLPIIVFVGLAGNISSIYLILFDKQMRKVSSSVFLTSVLAADTGMLMSLFLVWIESLGYPVNHLPAVCRINVYLTYVFGFLSIWYVVCITVETFITICHPTKIKQMCTLFRARAVAVVLLVTALVLYAVAPIITEAQGVPHSNSTKMCLPIAKYAHLLQLVYYADLVLTLLVPFALLIILLTFMTVAIVRSIKRKQQRTIKKTNEDYTHSSIRQLPQVRVAKMLYILSVSVVFLNIPSHCFKLKSLIAENTQLSEKESFIHLLLLFLSYTSFTVKFFICTACSKNFRKLIDEHCCFARVIRYHTVPQQTMETST</sequence>
<feature type="domain" description="G-protein coupled receptors family 1 profile" evidence="9">
    <location>
        <begin position="43"/>
        <end position="310"/>
    </location>
</feature>
<proteinExistence type="predicted"/>
<dbReference type="PANTHER" id="PTHR24243:SF230">
    <property type="entry name" value="G-PROTEIN COUPLED RECEPTORS FAMILY 1 PROFILE DOMAIN-CONTAINING PROTEIN"/>
    <property type="match status" value="1"/>
</dbReference>
<dbReference type="PRINTS" id="PR00237">
    <property type="entry name" value="GPCRRHODOPSN"/>
</dbReference>
<keyword evidence="3 8" id="KW-1133">Transmembrane helix</keyword>
<dbReference type="AlphaFoldDB" id="A0A9D4G2L9"/>
<organism evidence="10 11">
    <name type="scientific">Dreissena polymorpha</name>
    <name type="common">Zebra mussel</name>
    <name type="synonym">Mytilus polymorpha</name>
    <dbReference type="NCBI Taxonomy" id="45954"/>
    <lineage>
        <taxon>Eukaryota</taxon>
        <taxon>Metazoa</taxon>
        <taxon>Spiralia</taxon>
        <taxon>Lophotrochozoa</taxon>
        <taxon>Mollusca</taxon>
        <taxon>Bivalvia</taxon>
        <taxon>Autobranchia</taxon>
        <taxon>Heteroconchia</taxon>
        <taxon>Euheterodonta</taxon>
        <taxon>Imparidentia</taxon>
        <taxon>Neoheterodontei</taxon>
        <taxon>Myida</taxon>
        <taxon>Dreissenoidea</taxon>
        <taxon>Dreissenidae</taxon>
        <taxon>Dreissena</taxon>
    </lineage>
</organism>
<keyword evidence="4" id="KW-0297">G-protein coupled receptor</keyword>
<comment type="caution">
    <text evidence="10">The sequence shown here is derived from an EMBL/GenBank/DDBJ whole genome shotgun (WGS) entry which is preliminary data.</text>
</comment>
<comment type="subcellular location">
    <subcellularLocation>
        <location evidence="1">Membrane</location>
        <topology evidence="1">Multi-pass membrane protein</topology>
    </subcellularLocation>
</comment>
<dbReference type="GO" id="GO:0004930">
    <property type="term" value="F:G protein-coupled receptor activity"/>
    <property type="evidence" value="ECO:0007669"/>
    <property type="project" value="UniProtKB-KW"/>
</dbReference>
<dbReference type="Pfam" id="PF00001">
    <property type="entry name" value="7tm_1"/>
    <property type="match status" value="1"/>
</dbReference>
<feature type="transmembrane region" description="Helical" evidence="8">
    <location>
        <begin position="64"/>
        <end position="85"/>
    </location>
</feature>
<evidence type="ECO:0000256" key="4">
    <source>
        <dbReference type="ARBA" id="ARBA00023040"/>
    </source>
</evidence>
<evidence type="ECO:0000313" key="10">
    <source>
        <dbReference type="EMBL" id="KAH3809423.1"/>
    </source>
</evidence>
<feature type="transmembrane region" description="Helical" evidence="8">
    <location>
        <begin position="251"/>
        <end position="269"/>
    </location>
</feature>
<evidence type="ECO:0000256" key="6">
    <source>
        <dbReference type="ARBA" id="ARBA00023170"/>
    </source>
</evidence>
<keyword evidence="5 8" id="KW-0472">Membrane</keyword>
<dbReference type="GO" id="GO:0005886">
    <property type="term" value="C:plasma membrane"/>
    <property type="evidence" value="ECO:0007669"/>
    <property type="project" value="TreeGrafter"/>
</dbReference>
<feature type="transmembrane region" description="Helical" evidence="8">
    <location>
        <begin position="289"/>
        <end position="309"/>
    </location>
</feature>
<dbReference type="InterPro" id="IPR000276">
    <property type="entry name" value="GPCR_Rhodpsn"/>
</dbReference>
<keyword evidence="2 8" id="KW-0812">Transmembrane</keyword>
<dbReference type="PROSITE" id="PS50262">
    <property type="entry name" value="G_PROTEIN_RECEP_F1_2"/>
    <property type="match status" value="1"/>
</dbReference>
<dbReference type="Gene3D" id="1.20.1070.10">
    <property type="entry name" value="Rhodopsin 7-helix transmembrane proteins"/>
    <property type="match status" value="1"/>
</dbReference>
<dbReference type="InterPro" id="IPR017452">
    <property type="entry name" value="GPCR_Rhodpsn_7TM"/>
</dbReference>
<reference evidence="10" key="2">
    <citation type="submission" date="2020-11" db="EMBL/GenBank/DDBJ databases">
        <authorList>
            <person name="McCartney M.A."/>
            <person name="Auch B."/>
            <person name="Kono T."/>
            <person name="Mallez S."/>
            <person name="Becker A."/>
            <person name="Gohl D.M."/>
            <person name="Silverstein K.A.T."/>
            <person name="Koren S."/>
            <person name="Bechman K.B."/>
            <person name="Herman A."/>
            <person name="Abrahante J.E."/>
            <person name="Garbe J."/>
        </authorList>
    </citation>
    <scope>NUCLEOTIDE SEQUENCE</scope>
    <source>
        <strain evidence="10">Duluth1</strain>
        <tissue evidence="10">Whole animal</tissue>
    </source>
</reference>
<evidence type="ECO:0000256" key="3">
    <source>
        <dbReference type="ARBA" id="ARBA00022989"/>
    </source>
</evidence>
<keyword evidence="11" id="KW-1185">Reference proteome</keyword>
<gene>
    <name evidence="10" type="ORF">DPMN_137792</name>
</gene>
<feature type="transmembrane region" description="Helical" evidence="8">
    <location>
        <begin position="197"/>
        <end position="220"/>
    </location>
</feature>
<evidence type="ECO:0000256" key="7">
    <source>
        <dbReference type="ARBA" id="ARBA00023224"/>
    </source>
</evidence>
<evidence type="ECO:0000256" key="5">
    <source>
        <dbReference type="ARBA" id="ARBA00023136"/>
    </source>
</evidence>
<dbReference type="EMBL" id="JAIWYP010000006">
    <property type="protein sequence ID" value="KAH3809423.1"/>
    <property type="molecule type" value="Genomic_DNA"/>
</dbReference>
<evidence type="ECO:0000256" key="2">
    <source>
        <dbReference type="ARBA" id="ARBA00022692"/>
    </source>
</evidence>
<dbReference type="Proteomes" id="UP000828390">
    <property type="component" value="Unassembled WGS sequence"/>
</dbReference>
<feature type="transmembrane region" description="Helical" evidence="8">
    <location>
        <begin position="31"/>
        <end position="52"/>
    </location>
</feature>
<evidence type="ECO:0000259" key="9">
    <source>
        <dbReference type="PROSITE" id="PS50262"/>
    </source>
</evidence>
<evidence type="ECO:0000256" key="8">
    <source>
        <dbReference type="SAM" id="Phobius"/>
    </source>
</evidence>
<dbReference type="SUPFAM" id="SSF81321">
    <property type="entry name" value="Family A G protein-coupled receptor-like"/>
    <property type="match status" value="1"/>
</dbReference>
<feature type="transmembrane region" description="Helical" evidence="8">
    <location>
        <begin position="141"/>
        <end position="164"/>
    </location>
</feature>
<dbReference type="PANTHER" id="PTHR24243">
    <property type="entry name" value="G-PROTEIN COUPLED RECEPTOR"/>
    <property type="match status" value="1"/>
</dbReference>
<evidence type="ECO:0000256" key="1">
    <source>
        <dbReference type="ARBA" id="ARBA00004141"/>
    </source>
</evidence>
<keyword evidence="7" id="KW-0807">Transducer</keyword>